<dbReference type="PANTHER" id="PTHR43569">
    <property type="entry name" value="AMIDOHYDROLASE"/>
    <property type="match status" value="1"/>
</dbReference>
<comment type="similarity">
    <text evidence="1">Belongs to the metallo-dependent hydrolases superfamily.</text>
</comment>
<accession>A0ABV2TAK1</accession>
<reference evidence="3 4" key="1">
    <citation type="submission" date="2024-06" db="EMBL/GenBank/DDBJ databases">
        <title>Chitinophaga defluvii sp. nov., isolated from municipal sewage.</title>
        <authorList>
            <person name="Zhang L."/>
        </authorList>
    </citation>
    <scope>NUCLEOTIDE SEQUENCE [LARGE SCALE GENOMIC DNA]</scope>
    <source>
        <strain evidence="3 4">H8</strain>
    </source>
</reference>
<feature type="domain" description="Amidohydrolase-related" evidence="2">
    <location>
        <begin position="11"/>
        <end position="285"/>
    </location>
</feature>
<proteinExistence type="inferred from homology"/>
<dbReference type="Gene3D" id="3.20.20.140">
    <property type="entry name" value="Metal-dependent hydrolases"/>
    <property type="match status" value="1"/>
</dbReference>
<dbReference type="InterPro" id="IPR006680">
    <property type="entry name" value="Amidohydro-rel"/>
</dbReference>
<dbReference type="EMBL" id="JBEXAC010000002">
    <property type="protein sequence ID" value="MET7000049.1"/>
    <property type="molecule type" value="Genomic_DNA"/>
</dbReference>
<protein>
    <submittedName>
        <fullName evidence="3">Amidohydrolase family protein</fullName>
    </submittedName>
</protein>
<evidence type="ECO:0000256" key="1">
    <source>
        <dbReference type="ARBA" id="ARBA00038310"/>
    </source>
</evidence>
<dbReference type="InterPro" id="IPR032466">
    <property type="entry name" value="Metal_Hydrolase"/>
</dbReference>
<dbReference type="PANTHER" id="PTHR43569:SF2">
    <property type="entry name" value="AMIDOHYDROLASE-RELATED DOMAIN-CONTAINING PROTEIN"/>
    <property type="match status" value="1"/>
</dbReference>
<dbReference type="Pfam" id="PF04909">
    <property type="entry name" value="Amidohydro_2"/>
    <property type="match status" value="1"/>
</dbReference>
<dbReference type="SUPFAM" id="SSF51556">
    <property type="entry name" value="Metallo-dependent hydrolases"/>
    <property type="match status" value="1"/>
</dbReference>
<keyword evidence="4" id="KW-1185">Reference proteome</keyword>
<dbReference type="Proteomes" id="UP001549749">
    <property type="component" value="Unassembled WGS sequence"/>
</dbReference>
<sequence length="285" mass="31746">MSTALRNIPIIDTHLHLWDTSLLHYPWLESVPAIHRSFLLPDYQQAVQDYQVAQMVFVQAECLPEQYLEEVRFVTAQAAKDTRIRGIVAYAPVETGKQLVTVLDILKDYPLVKGVRRMYDDNPALCCSPAFLEGVHLLGEYGFSFDISVKPAAIPDTIRMMAAVPDTLFILDHLGKPDIKGGGLEVYKAQIAAMAKFPNVVAKLSGLITEANWHNWTPAELVPYIQHAVACFGTDRLLFGGDWPVVLLSGTWAQWLAALEEGLAGCTASDLQKIFYDNAVNIYRL</sequence>
<evidence type="ECO:0000313" key="4">
    <source>
        <dbReference type="Proteomes" id="UP001549749"/>
    </source>
</evidence>
<dbReference type="RefSeq" id="WP_354662610.1">
    <property type="nucleotide sequence ID" value="NZ_JBEXAC010000002.1"/>
</dbReference>
<gene>
    <name evidence="3" type="ORF">ABR189_21850</name>
</gene>
<name>A0ABV2TAK1_9BACT</name>
<evidence type="ECO:0000259" key="2">
    <source>
        <dbReference type="Pfam" id="PF04909"/>
    </source>
</evidence>
<dbReference type="InterPro" id="IPR052350">
    <property type="entry name" value="Metallo-dep_Lactonases"/>
</dbReference>
<evidence type="ECO:0000313" key="3">
    <source>
        <dbReference type="EMBL" id="MET7000049.1"/>
    </source>
</evidence>
<comment type="caution">
    <text evidence="3">The sequence shown here is derived from an EMBL/GenBank/DDBJ whole genome shotgun (WGS) entry which is preliminary data.</text>
</comment>
<organism evidence="3 4">
    <name type="scientific">Chitinophaga defluvii</name>
    <dbReference type="NCBI Taxonomy" id="3163343"/>
    <lineage>
        <taxon>Bacteria</taxon>
        <taxon>Pseudomonadati</taxon>
        <taxon>Bacteroidota</taxon>
        <taxon>Chitinophagia</taxon>
        <taxon>Chitinophagales</taxon>
        <taxon>Chitinophagaceae</taxon>
        <taxon>Chitinophaga</taxon>
    </lineage>
</organism>